<evidence type="ECO:0000313" key="7">
    <source>
        <dbReference type="EMBL" id="UXE61512.1"/>
    </source>
</evidence>
<dbReference type="KEGG" id="wna:KA717_00380"/>
<feature type="domain" description="O-GlcNAc transferase C-terminal" evidence="6">
    <location>
        <begin position="320"/>
        <end position="498"/>
    </location>
</feature>
<evidence type="ECO:0000259" key="6">
    <source>
        <dbReference type="Pfam" id="PF13844"/>
    </source>
</evidence>
<dbReference type="InterPro" id="IPR051939">
    <property type="entry name" value="Glycosyltr_41/O-GlcNAc_trsf"/>
</dbReference>
<dbReference type="PANTHER" id="PTHR44835:SF1">
    <property type="entry name" value="PROTEIN O-GLCNAC TRANSFERASE"/>
    <property type="match status" value="1"/>
</dbReference>
<organism evidence="7">
    <name type="scientific">Woronichinia naegeliana WA131</name>
    <dbReference type="NCBI Taxonomy" id="2824559"/>
    <lineage>
        <taxon>Bacteria</taxon>
        <taxon>Bacillati</taxon>
        <taxon>Cyanobacteriota</taxon>
        <taxon>Cyanophyceae</taxon>
        <taxon>Synechococcales</taxon>
        <taxon>Coelosphaeriaceae</taxon>
        <taxon>Woronichinia</taxon>
    </lineage>
</organism>
<evidence type="ECO:0000256" key="2">
    <source>
        <dbReference type="ARBA" id="ARBA00022676"/>
    </source>
</evidence>
<dbReference type="SUPFAM" id="SSF53756">
    <property type="entry name" value="UDP-Glycosyltransferase/glycogen phosphorylase"/>
    <property type="match status" value="1"/>
</dbReference>
<keyword evidence="3" id="KW-0808">Transferase</keyword>
<evidence type="ECO:0000256" key="4">
    <source>
        <dbReference type="ARBA" id="ARBA00022737"/>
    </source>
</evidence>
<dbReference type="EMBL" id="CP073041">
    <property type="protein sequence ID" value="UXE61512.1"/>
    <property type="molecule type" value="Genomic_DNA"/>
</dbReference>
<keyword evidence="4" id="KW-0677">Repeat</keyword>
<protein>
    <recommendedName>
        <fullName evidence="6">O-GlcNAc transferase C-terminal domain-containing protein</fullName>
    </recommendedName>
</protein>
<comment type="pathway">
    <text evidence="1">Protein modification; protein glycosylation.</text>
</comment>
<accession>A0A977PWG8</accession>
<dbReference type="Pfam" id="PF13844">
    <property type="entry name" value="Glyco_transf_41"/>
    <property type="match status" value="2"/>
</dbReference>
<dbReference type="InterPro" id="IPR029489">
    <property type="entry name" value="OGT/SEC/SPY_C"/>
</dbReference>
<evidence type="ECO:0000256" key="5">
    <source>
        <dbReference type="ARBA" id="ARBA00022803"/>
    </source>
</evidence>
<keyword evidence="2" id="KW-0328">Glycosyltransferase</keyword>
<name>A0A977PWG8_9CYAN</name>
<feature type="domain" description="O-GlcNAc transferase C-terminal" evidence="6">
    <location>
        <begin position="508"/>
        <end position="696"/>
    </location>
</feature>
<reference evidence="7" key="1">
    <citation type="submission" date="2021-04" db="EMBL/GenBank/DDBJ databases">
        <title>Genome sequence of Woronichinia naegeliana from Washington state freshwater lake bloom.</title>
        <authorList>
            <person name="Dreher T.W."/>
        </authorList>
    </citation>
    <scope>NUCLEOTIDE SEQUENCE</scope>
    <source>
        <strain evidence="7">WA131</strain>
    </source>
</reference>
<dbReference type="Proteomes" id="UP001065613">
    <property type="component" value="Chromosome"/>
</dbReference>
<dbReference type="Gene3D" id="3.40.50.2000">
    <property type="entry name" value="Glycogen Phosphorylase B"/>
    <property type="match status" value="1"/>
</dbReference>
<dbReference type="GO" id="GO:0016757">
    <property type="term" value="F:glycosyltransferase activity"/>
    <property type="evidence" value="ECO:0007669"/>
    <property type="project" value="UniProtKB-KW"/>
</dbReference>
<gene>
    <name evidence="7" type="ORF">KA717_00380</name>
</gene>
<evidence type="ECO:0000256" key="1">
    <source>
        <dbReference type="ARBA" id="ARBA00004922"/>
    </source>
</evidence>
<keyword evidence="5" id="KW-0802">TPR repeat</keyword>
<proteinExistence type="predicted"/>
<dbReference type="Gene3D" id="3.40.50.11380">
    <property type="match status" value="1"/>
</dbReference>
<sequence length="720" mass="82607">MQTDESLIEQEPETLSHYWHLGLAYLGQGQEDAAQEVWLAGLTQGLLNGEPDALTELIELLVGEAQQLEKQGVTQWAWQIRQQIQALAPEEINNILHLIELEICLNYFKPEHLEEWPIIPLLETIKPEVQARLEQSQLLKIILALLQFPTAIAVDFLAVSLPYLVEIEQGINAVMEFANQMAYDQLMPTYAADIAQVCLQFSPNNVYILNELINYYQRNRQSQSLIDTAWQLYHSLEPDHNYSIALQSYFFSRVLTVLLRGSSWLAIAPILKRFESTLNQLLTQPKIILENYLIDRFWGVGYPLFYLRDQPAQNRLFLNKIAQIFQDNIQARTTFPLTKIKTIGASQKFLKIGYIAHTLYQHSVGWLSRWLFHYHDQQNFQLYFYLLGQPEDDLTTTWVKPNAHGYYHFTRDPQAIAAQIQADEIDILVDLDSLTNNLTAQVLALKVAPIQVTWLGLDASGLPAIDYFIADKFVLPKNAQTDYREKLWLLPQTYIAVDGFEIGNPTLSREKLGLNPDTIIYLSVQNKLKCHPDILRQQLRIIQAVPNSIFLIKGGGDNENIRQLLDVIALEVGLETQQIQFLPSDPDELTHRANLAIADVVLDTYPYNGATTTLETLWMEIPLVTKVGEQFAARNSYDFLMQVGIQEGIAWSDQEYIDWGIRLGQDVALRATIKSKLQIAKQHSPLWNAQQFTQAMEKAYQQMWQIYCESDLDLMPFKNP</sequence>
<dbReference type="PANTHER" id="PTHR44835">
    <property type="entry name" value="UDP-N-ACETYLGLUCOSAMINE--PEPTIDE N-ACETYLGLUCOSAMINYLTRANSFERASE SPINDLY-RELATED"/>
    <property type="match status" value="1"/>
</dbReference>
<dbReference type="AlphaFoldDB" id="A0A977PWG8"/>
<evidence type="ECO:0000256" key="3">
    <source>
        <dbReference type="ARBA" id="ARBA00022679"/>
    </source>
</evidence>